<keyword evidence="10" id="KW-0472">Membrane</keyword>
<dbReference type="InterPro" id="IPR015403">
    <property type="entry name" value="Mon2/Sec7/BIG1-like_HDS"/>
</dbReference>
<evidence type="ECO:0000256" key="5">
    <source>
        <dbReference type="ARBA" id="ARBA00022490"/>
    </source>
</evidence>
<proteinExistence type="predicted"/>
<dbReference type="InterPro" id="IPR046455">
    <property type="entry name" value="Sec7/BIG1-like_C"/>
</dbReference>
<reference evidence="13" key="3">
    <citation type="submission" date="2025-09" db="UniProtKB">
        <authorList>
            <consortium name="Ensembl"/>
        </authorList>
    </citation>
    <scope>IDENTIFICATION</scope>
</reference>
<keyword evidence="9" id="KW-0333">Golgi apparatus</keyword>
<name>A0A8C9WJQ5_SCLFO</name>
<dbReference type="Pfam" id="PF20252">
    <property type="entry name" value="BIG2_C"/>
    <property type="match status" value="1"/>
</dbReference>
<keyword evidence="6" id="KW-0597">Phosphoprotein</keyword>
<evidence type="ECO:0000256" key="4">
    <source>
        <dbReference type="ARBA" id="ARBA00022448"/>
    </source>
</evidence>
<dbReference type="Gene3D" id="1.10.220.20">
    <property type="match status" value="1"/>
</dbReference>
<dbReference type="PROSITE" id="PS50190">
    <property type="entry name" value="SEC7"/>
    <property type="match status" value="1"/>
</dbReference>
<keyword evidence="4" id="KW-0813">Transport</keyword>
<feature type="domain" description="SEC7" evidence="12">
    <location>
        <begin position="570"/>
        <end position="759"/>
    </location>
</feature>
<feature type="compositionally biased region" description="Low complexity" evidence="11">
    <location>
        <begin position="549"/>
        <end position="562"/>
    </location>
</feature>
<keyword evidence="8" id="KW-0653">Protein transport</keyword>
<evidence type="ECO:0000256" key="3">
    <source>
        <dbReference type="ARBA" id="ARBA00004601"/>
    </source>
</evidence>
<dbReference type="CDD" id="cd00171">
    <property type="entry name" value="Sec7"/>
    <property type="match status" value="1"/>
</dbReference>
<evidence type="ECO:0000259" key="12">
    <source>
        <dbReference type="PROSITE" id="PS50190"/>
    </source>
</evidence>
<dbReference type="Pfam" id="PF16213">
    <property type="entry name" value="DCB"/>
    <property type="match status" value="1"/>
</dbReference>
<gene>
    <name evidence="13" type="primary">ARFGEF2</name>
    <name evidence="13" type="synonym">arfgef2</name>
</gene>
<organism evidence="13 14">
    <name type="scientific">Scleropages formosus</name>
    <name type="common">Asian bonytongue</name>
    <name type="synonym">Osteoglossum formosum</name>
    <dbReference type="NCBI Taxonomy" id="113540"/>
    <lineage>
        <taxon>Eukaryota</taxon>
        <taxon>Metazoa</taxon>
        <taxon>Chordata</taxon>
        <taxon>Craniata</taxon>
        <taxon>Vertebrata</taxon>
        <taxon>Euteleostomi</taxon>
        <taxon>Actinopterygii</taxon>
        <taxon>Neopterygii</taxon>
        <taxon>Teleostei</taxon>
        <taxon>Osteoglossocephala</taxon>
        <taxon>Osteoglossomorpha</taxon>
        <taxon>Osteoglossiformes</taxon>
        <taxon>Osteoglossidae</taxon>
        <taxon>Scleropages</taxon>
    </lineage>
</organism>
<dbReference type="Gene3D" id="1.25.10.10">
    <property type="entry name" value="Leucine-rich Repeat Variant"/>
    <property type="match status" value="1"/>
</dbReference>
<reference evidence="13" key="2">
    <citation type="submission" date="2025-08" db="UniProtKB">
        <authorList>
            <consortium name="Ensembl"/>
        </authorList>
    </citation>
    <scope>IDENTIFICATION</scope>
</reference>
<evidence type="ECO:0000256" key="7">
    <source>
        <dbReference type="ARBA" id="ARBA00022658"/>
    </source>
</evidence>
<keyword evidence="14" id="KW-1185">Reference proteome</keyword>
<feature type="compositionally biased region" description="Basic and acidic residues" evidence="11">
    <location>
        <begin position="527"/>
        <end position="548"/>
    </location>
</feature>
<dbReference type="SUPFAM" id="SSF48371">
    <property type="entry name" value="ARM repeat"/>
    <property type="match status" value="2"/>
</dbReference>
<evidence type="ECO:0000256" key="8">
    <source>
        <dbReference type="ARBA" id="ARBA00022927"/>
    </source>
</evidence>
<dbReference type="FunFam" id="1.25.10.10:FF:000143">
    <property type="entry name" value="ADP-ribosylation factor guanine nucleotide-exchange factor 2 (brefeldin A-inhibited)"/>
    <property type="match status" value="1"/>
</dbReference>
<feature type="region of interest" description="Disordered" evidence="11">
    <location>
        <begin position="524"/>
        <end position="562"/>
    </location>
</feature>
<dbReference type="GO" id="GO:0032012">
    <property type="term" value="P:regulation of ARF protein signal transduction"/>
    <property type="evidence" value="ECO:0007669"/>
    <property type="project" value="InterPro"/>
</dbReference>
<evidence type="ECO:0000256" key="6">
    <source>
        <dbReference type="ARBA" id="ARBA00022553"/>
    </source>
</evidence>
<dbReference type="PANTHER" id="PTHR10663:SF124">
    <property type="entry name" value="BREFELDIN A-INHIBITED GUANINE NUCLEOTIDE-EXCHANGE PROTEIN 2"/>
    <property type="match status" value="1"/>
</dbReference>
<dbReference type="InterPro" id="IPR000904">
    <property type="entry name" value="Sec7_dom"/>
</dbReference>
<dbReference type="GO" id="GO:0015031">
    <property type="term" value="P:protein transport"/>
    <property type="evidence" value="ECO:0007669"/>
    <property type="project" value="UniProtKB-KW"/>
</dbReference>
<protein>
    <submittedName>
        <fullName evidence="13">ARF guanine nucleotide exchange factor 2</fullName>
    </submittedName>
</protein>
<dbReference type="GeneTree" id="ENSGT00940000158950"/>
<dbReference type="GO" id="GO:0005085">
    <property type="term" value="F:guanyl-nucleotide exchange factor activity"/>
    <property type="evidence" value="ECO:0007669"/>
    <property type="project" value="UniProtKB-KW"/>
</dbReference>
<dbReference type="Pfam" id="PF09324">
    <property type="entry name" value="Sec7-like_HDS"/>
    <property type="match status" value="1"/>
</dbReference>
<keyword evidence="5" id="KW-0963">Cytoplasm</keyword>
<dbReference type="InterPro" id="IPR032691">
    <property type="entry name" value="Mon2/Sec7/BIG1-like_HUS"/>
</dbReference>
<evidence type="ECO:0000256" key="11">
    <source>
        <dbReference type="SAM" id="MobiDB-lite"/>
    </source>
</evidence>
<dbReference type="Pfam" id="PF12783">
    <property type="entry name" value="Sec7-like_HUS"/>
    <property type="match status" value="1"/>
</dbReference>
<dbReference type="FunFam" id="1.10.220.20:FF:000002">
    <property type="entry name" value="Brefeldin A-inhibited guanine nucleotide-exchange protein 1"/>
    <property type="match status" value="1"/>
</dbReference>
<accession>A0A8C9WJQ5</accession>
<dbReference type="GO" id="GO:0005794">
    <property type="term" value="C:Golgi apparatus"/>
    <property type="evidence" value="ECO:0007669"/>
    <property type="project" value="UniProtKB-SubCell"/>
</dbReference>
<dbReference type="InterPro" id="IPR023394">
    <property type="entry name" value="Sec7_C_sf"/>
</dbReference>
<dbReference type="Ensembl" id="ENSSFOT00015051999.1">
    <property type="protein sequence ID" value="ENSSFOP00015077585.1"/>
    <property type="gene ID" value="ENSSFOG00015017513.2"/>
</dbReference>
<keyword evidence="7" id="KW-0344">Guanine-nucleotide releasing factor</keyword>
<feature type="compositionally biased region" description="Polar residues" evidence="11">
    <location>
        <begin position="245"/>
        <end position="260"/>
    </location>
</feature>
<dbReference type="Proteomes" id="UP000694397">
    <property type="component" value="Chromosome 2"/>
</dbReference>
<dbReference type="SUPFAM" id="SSF48425">
    <property type="entry name" value="Sec7 domain"/>
    <property type="match status" value="1"/>
</dbReference>
<dbReference type="InterPro" id="IPR035999">
    <property type="entry name" value="Sec7_dom_sf"/>
</dbReference>
<dbReference type="Gene3D" id="1.10.1000.11">
    <property type="entry name" value="Arf Nucleotide-binding Site Opener,domain 2"/>
    <property type="match status" value="1"/>
</dbReference>
<evidence type="ECO:0000313" key="14">
    <source>
        <dbReference type="Proteomes" id="UP000694397"/>
    </source>
</evidence>
<dbReference type="Pfam" id="PF01369">
    <property type="entry name" value="Sec7"/>
    <property type="match status" value="1"/>
</dbReference>
<dbReference type="FunFam" id="1.10.1000.11:FF:000003">
    <property type="entry name" value="Brefeldin A-inhibited guanine nucleotide-exchange protein 1"/>
    <property type="match status" value="1"/>
</dbReference>
<evidence type="ECO:0000256" key="1">
    <source>
        <dbReference type="ARBA" id="ARBA00004370"/>
    </source>
</evidence>
<feature type="region of interest" description="Disordered" evidence="11">
    <location>
        <begin position="203"/>
        <end position="274"/>
    </location>
</feature>
<dbReference type="GO" id="GO:0048471">
    <property type="term" value="C:perinuclear region of cytoplasm"/>
    <property type="evidence" value="ECO:0007669"/>
    <property type="project" value="UniProtKB-SubCell"/>
</dbReference>
<reference evidence="13 14" key="1">
    <citation type="submission" date="2019-04" db="EMBL/GenBank/DDBJ databases">
        <authorList>
            <consortium name="Wellcome Sanger Institute Data Sharing"/>
        </authorList>
    </citation>
    <scope>NUCLEOTIDE SEQUENCE [LARGE SCALE GENOMIC DNA]</scope>
</reference>
<evidence type="ECO:0000256" key="2">
    <source>
        <dbReference type="ARBA" id="ARBA00004556"/>
    </source>
</evidence>
<evidence type="ECO:0000256" key="9">
    <source>
        <dbReference type="ARBA" id="ARBA00023034"/>
    </source>
</evidence>
<sequence length="1689" mass="191421">MFVSRALEKILSDREVKRSQHARLRTACQVALGEAPERQQPPRSRAGYGTVIPPRANYIEADKYVLPFELACQSKSPRIVSTSLDCLQKLIAYGHITGNAPDSSAPGKRLIDRLVETICNCFQGPQTDEGVQLQIIKALLTAVTSPHIEIHEGTVLLTVRTCYNIYLASRNLINQTTAKATLTQMLNVIFTRMETQAVLEAREMEKERQRLRQHPSSIPGHLSATTTPSHSRDQNRSPSPVIRPSEQSSAPQVSGETTSLDGHLQTHGAEEDEAAVTCHQNATPPPGVTQGAPTITRFSHILQKDAFLVFRTLCKLSMRPLADGPPDPKSHELRSKVVSLQLLLSVLQSAGPVFRTHDMFINAIKQYLCVALSKNGVSSVPEVFELSLAIFLTLLSHFKVHLKMQIEVFFREIFLTILETSSSSFEHKWMVIQTLTRICADAQCVVDIYVNYDCDLNAANIFERLVNDLSKIAQGRSGQELGMTPLQELSLRKKGLECLVSILKCMVEWSKDLYVNPNLQTNLGQERPAEGESADGKLPDNLATRRDSASSPDSVVSSGVQVSHPDHPVQYEVIKQQKEIIEHGIELFNKKPKRGIQYLQEQGMLGTTTEDIARFLHQEERLDTTQVGEFLGENARFNKEVMYCYVDQLDFCGRDFVSALRAFLEGFRLPGEAQKIDRLMEKFAARYLECNQGQTLFASADTAYVLAYSIIMLTTDLHSPQVKNKMTKEQYIKMNRGINDSKDLPEEYLSAIYDEIAGKKISMKESKEYTITPKSNKQSVANEKQRRLLYNMEMEQMAKTAKALMEAVSHAQAPFFSATHLEHVRPMFKLAWTPLLAAFSVGLQDCDDQDVASLCLEGIRCAIRIACIFHMQLERDAYVQALARFTLLTASSSITEMKQKNIDTIKTLITVAHTDGNYLGNSWHEILRCISQLELAQLIGTGVKTRYISGMVRDQEGAIKGFPPGGEEFMPLGLGQDRRQMAQIQESVGETSSQSVVVAVDRIFTGSTRLDGYAIVDFVRWLCAVSMDELASPHQPRMFSLQKIVEISYYNMNRIRLQWSRIWQVIGDHFNKVGCNPNEDVAIFAVDSLRQLSMKFLEKGELANFRFQKDFLRPFEHIMKKNRSPTIRDMVIRCVAQMVNSQAANIRSGWKNIFSVFHQAASDHDETIVELAFQTTGHIVSELHTFQEHFAAAIDSFQDAVKCLSEFVCNAAFPDTSMEAIRLIRHCARYVSDRPQALREYTSDDMNVAPGDRVWVRGWFPILFELSCIINRCKLDVRTRGLTVMFEIMKSYGHTFEKHWWHDLFRIIFRIFDNMKLPEQQTEVRHTRTLHLLVYSCQCFIDQYEVLLADILAQLQWCVQQDNEQLARSGINCLDNLVILNGEKFSQDVWDLTCACMLEIFQSTSPLALLTWRPAGQEDETGDCKHMVSALSAVRCTKLFSCLLIKCVVQLELIQTIDNIVFYPATSKKEDAENMAAAQGVEGSDPAQEQGMYRYLSPQHLFKLLDCLLQSHTFARDFNSNNEQRTALWRAGFKGKSKPNLLKQETSSLACSLRILFRMYSDPRLQHAWPDIQTRLLLVCSEALAYFITLTSESHREAWTSLLLLLLTRTLRLSDEKFKPHASCYYPHLCEMMQFDLIPELRAVLRRFFLRIGSVFQIASSEGGQLRVSSEYPETLLPSKLKMTEEVCV</sequence>
<evidence type="ECO:0000256" key="10">
    <source>
        <dbReference type="ARBA" id="ARBA00023136"/>
    </source>
</evidence>
<dbReference type="InterPro" id="IPR011989">
    <property type="entry name" value="ARM-like"/>
</dbReference>
<comment type="subcellular location">
    <subcellularLocation>
        <location evidence="2">Cytoplasm</location>
        <location evidence="2">Perinuclear region</location>
    </subcellularLocation>
    <subcellularLocation>
        <location evidence="3">Golgi apparatus</location>
        <location evidence="3">trans-Golgi network</location>
    </subcellularLocation>
    <subcellularLocation>
        <location evidence="1">Membrane</location>
    </subcellularLocation>
</comment>
<evidence type="ECO:0000313" key="13">
    <source>
        <dbReference type="Ensembl" id="ENSSFOP00015077585.1"/>
    </source>
</evidence>
<dbReference type="GO" id="GO:0016020">
    <property type="term" value="C:membrane"/>
    <property type="evidence" value="ECO:0007669"/>
    <property type="project" value="UniProtKB-SubCell"/>
</dbReference>
<dbReference type="SMART" id="SM00222">
    <property type="entry name" value="Sec7"/>
    <property type="match status" value="1"/>
</dbReference>
<dbReference type="PANTHER" id="PTHR10663">
    <property type="entry name" value="GUANYL-NUCLEOTIDE EXCHANGE FACTOR"/>
    <property type="match status" value="1"/>
</dbReference>
<dbReference type="InterPro" id="IPR016024">
    <property type="entry name" value="ARM-type_fold"/>
</dbReference>
<dbReference type="InterPro" id="IPR032629">
    <property type="entry name" value="DCB_dom"/>
</dbReference>